<feature type="compositionally biased region" description="Polar residues" evidence="2">
    <location>
        <begin position="329"/>
        <end position="339"/>
    </location>
</feature>
<proteinExistence type="inferred from homology"/>
<accession>A0ABD1M9A4</accession>
<dbReference type="Pfam" id="PF03398">
    <property type="entry name" value="Ist1"/>
    <property type="match status" value="1"/>
</dbReference>
<comment type="caution">
    <text evidence="3">The sequence shown here is derived from an EMBL/GenBank/DDBJ whole genome shotgun (WGS) entry which is preliminary data.</text>
</comment>
<dbReference type="PANTHER" id="PTHR12161">
    <property type="entry name" value="IST1 FAMILY MEMBER"/>
    <property type="match status" value="1"/>
</dbReference>
<dbReference type="Gene3D" id="1.20.1260.60">
    <property type="entry name" value="Vacuolar protein sorting-associated protein Ist1"/>
    <property type="match status" value="1"/>
</dbReference>
<name>A0ABD1M9A4_9FABA</name>
<keyword evidence="4" id="KW-1185">Reference proteome</keyword>
<feature type="region of interest" description="Disordered" evidence="2">
    <location>
        <begin position="277"/>
        <end position="305"/>
    </location>
</feature>
<feature type="compositionally biased region" description="Polar residues" evidence="2">
    <location>
        <begin position="403"/>
        <end position="413"/>
    </location>
</feature>
<dbReference type="PANTHER" id="PTHR12161:SF46">
    <property type="entry name" value="VACUOLAR PROTEIN SORTING-ASSOCIATED PROTEIN IST1-RELATED"/>
    <property type="match status" value="1"/>
</dbReference>
<dbReference type="EMBL" id="JBGMDY010000006">
    <property type="protein sequence ID" value="KAL2332381.1"/>
    <property type="molecule type" value="Genomic_DNA"/>
</dbReference>
<feature type="region of interest" description="Disordered" evidence="2">
    <location>
        <begin position="432"/>
        <end position="459"/>
    </location>
</feature>
<dbReference type="InterPro" id="IPR005061">
    <property type="entry name" value="Ist1"/>
</dbReference>
<comment type="similarity">
    <text evidence="1">Belongs to the IST1 family.</text>
</comment>
<evidence type="ECO:0000313" key="4">
    <source>
        <dbReference type="Proteomes" id="UP001603857"/>
    </source>
</evidence>
<evidence type="ECO:0000256" key="2">
    <source>
        <dbReference type="SAM" id="MobiDB-lite"/>
    </source>
</evidence>
<feature type="region of interest" description="Disordered" evidence="2">
    <location>
        <begin position="324"/>
        <end position="415"/>
    </location>
</feature>
<dbReference type="Proteomes" id="UP001603857">
    <property type="component" value="Unassembled WGS sequence"/>
</dbReference>
<dbReference type="InterPro" id="IPR042277">
    <property type="entry name" value="IST1-like"/>
</dbReference>
<feature type="compositionally biased region" description="Polar residues" evidence="2">
    <location>
        <begin position="446"/>
        <end position="459"/>
    </location>
</feature>
<dbReference type="FunFam" id="1.20.1260.60:FF:000002">
    <property type="entry name" value="Vacuolar protein sorting-associated protein IST1"/>
    <property type="match status" value="1"/>
</dbReference>
<sequence length="526" mass="59501">MTLPPNLSTPAKNISHILGNQIRMFDALLKPKFYTKCSKSRLKLIKIRLEMIRKKRNAVQKFLKKDIAELLSHDLDYNAYGRAEGLLVEKNVSACYELIAKFASCLSGHVRDLCKQRDISDECMQAIQSLIYAASRFSDLPELRQLRTLFMEKFGKDTLEPYISIEFVEKLRQHPPSKEMKIQLLCDISQEFSIEWDSKSLEHRLNTPLQLYEEKVKLDGVEWDKNNVVAVSKIDDMFVEGKQKDRTDCNSFKGNDGDTPSQEKKDISNAYWRLQSSTDDETATDNSSLDDHKAGSTSLGSVSEDDAEIKMPFSYKLVPPPYVKENLNKGESNLKNPTESEGLLEKESNQNNEPIVLEKPIPRSVRRRPVKPPLDNNSVSDSKTGGPANVNSRGKDSDKAKQHQQTKLVNNTASRDDEEEIMDVLLLHYSKKRSPPKSRMGKTYPLQGQESENGHTKPNSCLSLVRRISLPAEDTSSMQTLQSYERAISLIPEMLKTSGHVHPSLPDYDDLSARLATLRNTSQPAA</sequence>
<feature type="region of interest" description="Disordered" evidence="2">
    <location>
        <begin position="245"/>
        <end position="265"/>
    </location>
</feature>
<dbReference type="AlphaFoldDB" id="A0ABD1M9A4"/>
<gene>
    <name evidence="3" type="ORF">Fmac_019962</name>
</gene>
<protein>
    <submittedName>
        <fullName evidence="3">Uncharacterized protein</fullName>
    </submittedName>
</protein>
<reference evidence="3 4" key="1">
    <citation type="submission" date="2024-08" db="EMBL/GenBank/DDBJ databases">
        <title>Insights into the chromosomal genome structure of Flemingia macrophylla.</title>
        <authorList>
            <person name="Ding Y."/>
            <person name="Zhao Y."/>
            <person name="Bi W."/>
            <person name="Wu M."/>
            <person name="Zhao G."/>
            <person name="Gong Y."/>
            <person name="Li W."/>
            <person name="Zhang P."/>
        </authorList>
    </citation>
    <scope>NUCLEOTIDE SEQUENCE [LARGE SCALE GENOMIC DNA]</scope>
    <source>
        <strain evidence="3">DYQJB</strain>
        <tissue evidence="3">Leaf</tissue>
    </source>
</reference>
<evidence type="ECO:0000256" key="1">
    <source>
        <dbReference type="ARBA" id="ARBA00005536"/>
    </source>
</evidence>
<evidence type="ECO:0000313" key="3">
    <source>
        <dbReference type="EMBL" id="KAL2332381.1"/>
    </source>
</evidence>
<organism evidence="3 4">
    <name type="scientific">Flemingia macrophylla</name>
    <dbReference type="NCBI Taxonomy" id="520843"/>
    <lineage>
        <taxon>Eukaryota</taxon>
        <taxon>Viridiplantae</taxon>
        <taxon>Streptophyta</taxon>
        <taxon>Embryophyta</taxon>
        <taxon>Tracheophyta</taxon>
        <taxon>Spermatophyta</taxon>
        <taxon>Magnoliopsida</taxon>
        <taxon>eudicotyledons</taxon>
        <taxon>Gunneridae</taxon>
        <taxon>Pentapetalae</taxon>
        <taxon>rosids</taxon>
        <taxon>fabids</taxon>
        <taxon>Fabales</taxon>
        <taxon>Fabaceae</taxon>
        <taxon>Papilionoideae</taxon>
        <taxon>50 kb inversion clade</taxon>
        <taxon>NPAAA clade</taxon>
        <taxon>indigoferoid/millettioid clade</taxon>
        <taxon>Phaseoleae</taxon>
        <taxon>Flemingia</taxon>
    </lineage>
</organism>